<dbReference type="InterPro" id="IPR000897">
    <property type="entry name" value="SRP54_GTPase_dom"/>
</dbReference>
<dbReference type="Gene3D" id="3.40.50.300">
    <property type="entry name" value="P-loop containing nucleotide triphosphate hydrolases"/>
    <property type="match status" value="1"/>
</dbReference>
<dbReference type="PANTHER" id="PTHR43134">
    <property type="entry name" value="SIGNAL RECOGNITION PARTICLE RECEPTOR SUBUNIT ALPHA"/>
    <property type="match status" value="1"/>
</dbReference>
<keyword evidence="17" id="KW-1185">Reference proteome</keyword>
<evidence type="ECO:0000256" key="3">
    <source>
        <dbReference type="ARBA" id="ARBA00014919"/>
    </source>
</evidence>
<keyword evidence="7" id="KW-1005">Bacterial flagellum biogenesis</keyword>
<evidence type="ECO:0000256" key="6">
    <source>
        <dbReference type="ARBA" id="ARBA00022741"/>
    </source>
</evidence>
<dbReference type="SMART" id="SM00962">
    <property type="entry name" value="SRP54"/>
    <property type="match status" value="1"/>
</dbReference>
<name>A0ABS2DIV5_9BACI</name>
<comment type="similarity">
    <text evidence="2">Belongs to the GTP-binding SRP family.</text>
</comment>
<organism evidence="16 17">
    <name type="scientific">Bacillus suaedaesalsae</name>
    <dbReference type="NCBI Taxonomy" id="2810349"/>
    <lineage>
        <taxon>Bacteria</taxon>
        <taxon>Bacillati</taxon>
        <taxon>Bacillota</taxon>
        <taxon>Bacilli</taxon>
        <taxon>Bacillales</taxon>
        <taxon>Bacillaceae</taxon>
        <taxon>Bacillus</taxon>
    </lineage>
</organism>
<proteinExistence type="inferred from homology"/>
<keyword evidence="9" id="KW-0342">GTP-binding</keyword>
<sequence>MKVKKYVAPSMPEVMKKVRADLGKDAVILNSKVVHTGGFFGFFTKKNIEVMAAVDPSPFDKEPIQKDRERTVPVNIQPKREPSLLEDITPLVKSLNQKNDMDLLKEISELKLLIKDTQSKPTVRTSIYPEPLQKILLELEDQEINEEQQSDIMSKLLEKWYKNNASSSNTEIKKWVREELLTRVEQYEHGGISFKKKYINVVGPTGVGKTTTLAKIAAQCVIKHKKKVAFITTDTYRIAAIEQLKTYAKILDVPIEVCYNLDDFKKAKEKYSSYDLVFIDTAGRNFRNKQYVEDLKEVIDFTEEMETFLVLSLTAKQRDMEEIYRQFSLIFINRLIFTKTDETSQFGSILNLMTTYKKGVAYLTTGQNVPDDIMEATPTEIVNTILEVDTK</sequence>
<dbReference type="InterPro" id="IPR027417">
    <property type="entry name" value="P-loop_NTPase"/>
</dbReference>
<dbReference type="RefSeq" id="WP_204203777.1">
    <property type="nucleotide sequence ID" value="NZ_JAFELM010000031.1"/>
</dbReference>
<dbReference type="CDD" id="cd17873">
    <property type="entry name" value="FlhF"/>
    <property type="match status" value="1"/>
</dbReference>
<evidence type="ECO:0000256" key="11">
    <source>
        <dbReference type="ARBA" id="ARBA00023225"/>
    </source>
</evidence>
<reference evidence="16 17" key="1">
    <citation type="submission" date="2021-02" db="EMBL/GenBank/DDBJ databases">
        <title>Bacillus sp. RD4P76, an endophyte from a halophyte.</title>
        <authorList>
            <person name="Sun J.-Q."/>
        </authorList>
    </citation>
    <scope>NUCLEOTIDE SEQUENCE [LARGE SCALE GENOMIC DNA]</scope>
    <source>
        <strain evidence="16 17">RD4P76</strain>
    </source>
</reference>
<evidence type="ECO:0000256" key="5">
    <source>
        <dbReference type="ARBA" id="ARBA00022475"/>
    </source>
</evidence>
<evidence type="ECO:0000256" key="4">
    <source>
        <dbReference type="ARBA" id="ARBA00022448"/>
    </source>
</evidence>
<dbReference type="Pfam" id="PF00448">
    <property type="entry name" value="SRP54"/>
    <property type="match status" value="1"/>
</dbReference>
<keyword evidence="5" id="KW-1003">Cell membrane</keyword>
<evidence type="ECO:0000256" key="8">
    <source>
        <dbReference type="ARBA" id="ARBA00022927"/>
    </source>
</evidence>
<dbReference type="SUPFAM" id="SSF52540">
    <property type="entry name" value="P-loop containing nucleoside triphosphate hydrolases"/>
    <property type="match status" value="1"/>
</dbReference>
<gene>
    <name evidence="16" type="primary">flhF</name>
    <name evidence="16" type="ORF">JR050_12230</name>
</gene>
<keyword evidence="10" id="KW-0472">Membrane</keyword>
<keyword evidence="6" id="KW-0547">Nucleotide-binding</keyword>
<evidence type="ECO:0000256" key="10">
    <source>
        <dbReference type="ARBA" id="ARBA00023136"/>
    </source>
</evidence>
<feature type="domain" description="SRP54-type proteins GTP-binding" evidence="15">
    <location>
        <begin position="196"/>
        <end position="387"/>
    </location>
</feature>
<feature type="domain" description="AAA+ ATPase" evidence="14">
    <location>
        <begin position="195"/>
        <end position="341"/>
    </location>
</feature>
<keyword evidence="11" id="KW-1006">Bacterial flagellum protein export</keyword>
<dbReference type="NCBIfam" id="TIGR03499">
    <property type="entry name" value="FlhF"/>
    <property type="match status" value="1"/>
</dbReference>
<evidence type="ECO:0000256" key="1">
    <source>
        <dbReference type="ARBA" id="ARBA00004413"/>
    </source>
</evidence>
<dbReference type="PANTHER" id="PTHR43134:SF3">
    <property type="entry name" value="FLAGELLAR BIOSYNTHESIS PROTEIN FLHF"/>
    <property type="match status" value="1"/>
</dbReference>
<dbReference type="InterPro" id="IPR047040">
    <property type="entry name" value="FlhF__GTPase_dom"/>
</dbReference>
<dbReference type="Proteomes" id="UP001518925">
    <property type="component" value="Unassembled WGS sequence"/>
</dbReference>
<evidence type="ECO:0000256" key="7">
    <source>
        <dbReference type="ARBA" id="ARBA00022795"/>
    </source>
</evidence>
<accession>A0ABS2DIV5</accession>
<comment type="subcellular location">
    <subcellularLocation>
        <location evidence="1">Cell membrane</location>
        <topology evidence="1">Peripheral membrane protein</topology>
        <orientation evidence="1">Cytoplasmic side</orientation>
    </subcellularLocation>
</comment>
<evidence type="ECO:0000259" key="15">
    <source>
        <dbReference type="SMART" id="SM00962"/>
    </source>
</evidence>
<evidence type="ECO:0000256" key="12">
    <source>
        <dbReference type="ARBA" id="ARBA00025337"/>
    </source>
</evidence>
<comment type="caution">
    <text evidence="16">The sequence shown here is derived from an EMBL/GenBank/DDBJ whole genome shotgun (WGS) entry which is preliminary data.</text>
</comment>
<evidence type="ECO:0000259" key="14">
    <source>
        <dbReference type="SMART" id="SM00382"/>
    </source>
</evidence>
<keyword evidence="16" id="KW-0282">Flagellum</keyword>
<protein>
    <recommendedName>
        <fullName evidence="3 13">Flagellar biosynthesis protein FlhF</fullName>
    </recommendedName>
</protein>
<evidence type="ECO:0000313" key="17">
    <source>
        <dbReference type="Proteomes" id="UP001518925"/>
    </source>
</evidence>
<evidence type="ECO:0000313" key="16">
    <source>
        <dbReference type="EMBL" id="MBM6618427.1"/>
    </source>
</evidence>
<dbReference type="SMART" id="SM00382">
    <property type="entry name" value="AAA"/>
    <property type="match status" value="1"/>
</dbReference>
<comment type="function">
    <text evidence="12">Necessary for flagellar biosynthesis. May be involved in translocation of the flagellum.</text>
</comment>
<keyword evidence="16" id="KW-0966">Cell projection</keyword>
<dbReference type="InterPro" id="IPR003593">
    <property type="entry name" value="AAA+_ATPase"/>
</dbReference>
<dbReference type="InterPro" id="IPR020006">
    <property type="entry name" value="FlhF"/>
</dbReference>
<keyword evidence="4" id="KW-0813">Transport</keyword>
<keyword evidence="8" id="KW-0653">Protein transport</keyword>
<dbReference type="EMBL" id="JAFELM010000031">
    <property type="protein sequence ID" value="MBM6618427.1"/>
    <property type="molecule type" value="Genomic_DNA"/>
</dbReference>
<evidence type="ECO:0000256" key="2">
    <source>
        <dbReference type="ARBA" id="ARBA00008531"/>
    </source>
</evidence>
<dbReference type="Gene3D" id="1.20.120.1380">
    <property type="entry name" value="Flagellar FlhF biosynthesis protein, N domain"/>
    <property type="match status" value="1"/>
</dbReference>
<evidence type="ECO:0000256" key="13">
    <source>
        <dbReference type="NCBIfam" id="TIGR03499"/>
    </source>
</evidence>
<keyword evidence="16" id="KW-0969">Cilium</keyword>
<evidence type="ECO:0000256" key="9">
    <source>
        <dbReference type="ARBA" id="ARBA00023134"/>
    </source>
</evidence>